<reference evidence="3 4" key="2">
    <citation type="submission" date="2024-07" db="EMBL/GenBank/DDBJ databases">
        <authorList>
            <person name="Akdeniz Z."/>
        </authorList>
    </citation>
    <scope>NUCLEOTIDE SEQUENCE [LARGE SCALE GENOMIC DNA]</scope>
</reference>
<feature type="transmembrane region" description="Helical" evidence="1">
    <location>
        <begin position="56"/>
        <end position="79"/>
    </location>
</feature>
<keyword evidence="1" id="KW-0812">Transmembrane</keyword>
<keyword evidence="4" id="KW-1185">Reference proteome</keyword>
<evidence type="ECO:0000313" key="2">
    <source>
        <dbReference type="EMBL" id="CAI9921289.1"/>
    </source>
</evidence>
<keyword evidence="1" id="KW-0472">Membrane</keyword>
<accession>A0AA86NJS6</accession>
<reference evidence="2" key="1">
    <citation type="submission" date="2023-06" db="EMBL/GenBank/DDBJ databases">
        <authorList>
            <person name="Kurt Z."/>
        </authorList>
    </citation>
    <scope>NUCLEOTIDE SEQUENCE</scope>
</reference>
<dbReference type="EMBL" id="CATOUU010000219">
    <property type="protein sequence ID" value="CAI9921289.1"/>
    <property type="molecule type" value="Genomic_DNA"/>
</dbReference>
<dbReference type="Proteomes" id="UP001642409">
    <property type="component" value="Unassembled WGS sequence"/>
</dbReference>
<keyword evidence="1" id="KW-1133">Transmembrane helix</keyword>
<name>A0AA86NJS6_9EUKA</name>
<gene>
    <name evidence="3" type="ORF">HINF_LOCUS76622</name>
    <name evidence="2" type="ORF">HINF_LOCUS8934</name>
</gene>
<protein>
    <submittedName>
        <fullName evidence="3">Hypothetical_protein</fullName>
    </submittedName>
</protein>
<organism evidence="2">
    <name type="scientific">Hexamita inflata</name>
    <dbReference type="NCBI Taxonomy" id="28002"/>
    <lineage>
        <taxon>Eukaryota</taxon>
        <taxon>Metamonada</taxon>
        <taxon>Diplomonadida</taxon>
        <taxon>Hexamitidae</taxon>
        <taxon>Hexamitinae</taxon>
        <taxon>Hexamita</taxon>
    </lineage>
</organism>
<dbReference type="AlphaFoldDB" id="A0AA86NJS6"/>
<feature type="transmembrane region" description="Helical" evidence="1">
    <location>
        <begin position="30"/>
        <end position="49"/>
    </location>
</feature>
<sequence length="328" mass="37215">MSTGIMQSNAAPNQQSQADPYFKGSLCGSIFYGLLQIMLMIGAIVITAIKSKEMPLLYLTIPGVYLLFMSAQCCIVGRAPIFGLIKQRVHYNAIIPQMRHAIPCVTVRLSNEHQNIDVQTNTKVTQNVNMSQKTSSSSVKSTNSAEVQTKVQSKIVSNNVMIQPANISPFQDCTSPIVHDFSKSNLLICTHQLVTEYTPRNREQIHQQKKFLFNEYHYLDHFAVCTEQISFPQFTPVFIVHDDQQELKWFQKKSSALCMSLIGMSFIPMYKLFKTTQRYHIQLRKVSSEDPVQSRQEIVVPHEGYYGKQSVLQIASVIEPKDTPITMI</sequence>
<evidence type="ECO:0000313" key="3">
    <source>
        <dbReference type="EMBL" id="CAL6111750.1"/>
    </source>
</evidence>
<proteinExistence type="predicted"/>
<evidence type="ECO:0000256" key="1">
    <source>
        <dbReference type="SAM" id="Phobius"/>
    </source>
</evidence>
<comment type="caution">
    <text evidence="2">The sequence shown here is derived from an EMBL/GenBank/DDBJ whole genome shotgun (WGS) entry which is preliminary data.</text>
</comment>
<dbReference type="EMBL" id="CAXDID020000719">
    <property type="protein sequence ID" value="CAL6111750.1"/>
    <property type="molecule type" value="Genomic_DNA"/>
</dbReference>
<evidence type="ECO:0000313" key="4">
    <source>
        <dbReference type="Proteomes" id="UP001642409"/>
    </source>
</evidence>